<protein>
    <submittedName>
        <fullName evidence="3">TM2 domain-containing protein</fullName>
    </submittedName>
</protein>
<keyword evidence="2" id="KW-1133">Transmembrane helix</keyword>
<evidence type="ECO:0000313" key="3">
    <source>
        <dbReference type="EMBL" id="TXG91348.1"/>
    </source>
</evidence>
<feature type="transmembrane region" description="Helical" evidence="2">
    <location>
        <begin position="189"/>
        <end position="212"/>
    </location>
</feature>
<dbReference type="Proteomes" id="UP000471120">
    <property type="component" value="Unassembled WGS sequence"/>
</dbReference>
<organism evidence="3 4">
    <name type="scientific">Rhodococcus rhodnii</name>
    <dbReference type="NCBI Taxonomy" id="38312"/>
    <lineage>
        <taxon>Bacteria</taxon>
        <taxon>Bacillati</taxon>
        <taxon>Actinomycetota</taxon>
        <taxon>Actinomycetes</taxon>
        <taxon>Mycobacteriales</taxon>
        <taxon>Nocardiaceae</taxon>
        <taxon>Rhodococcus</taxon>
    </lineage>
</organism>
<comment type="caution">
    <text evidence="3">The sequence shown here is derived from an EMBL/GenBank/DDBJ whole genome shotgun (WGS) entry which is preliminary data.</text>
</comment>
<evidence type="ECO:0000313" key="4">
    <source>
        <dbReference type="Proteomes" id="UP000471120"/>
    </source>
</evidence>
<keyword evidence="2" id="KW-0472">Membrane</keyword>
<dbReference type="RefSeq" id="WP_010836180.1">
    <property type="nucleotide sequence ID" value="NZ_QRCM01000001.1"/>
</dbReference>
<feature type="compositionally biased region" description="Basic and acidic residues" evidence="1">
    <location>
        <begin position="1"/>
        <end position="12"/>
    </location>
</feature>
<name>A0A6P2CK52_9NOCA</name>
<keyword evidence="2" id="KW-0812">Transmembrane</keyword>
<sequence length="262" mass="27217">MTDERDTDKSAKPDQQPEGGEYSQDTGAYDYGATAEASLSDSTSSGTPAPGSASAGPGWDTFAGVGNGPGWGTTPTYPVPNDTAGPDETTRPDYTGPIQQYGLDDGPTFGAPDPAFGAQAPGYGSGAPQQSAPQQRPPQQGPVQQPPPPQPGMYPGPFYADPAAPYGRDPRTGQPLSNKSRTTAGLLQLLPSFVGVCGVGRLYTGSIAIGLAQFVLMFAGYALMLLLIGFLVVPAIWIWNLVDAIRMFSGDVDDGEGRKLTD</sequence>
<dbReference type="EMBL" id="QRCM01000001">
    <property type="protein sequence ID" value="TXG91348.1"/>
    <property type="molecule type" value="Genomic_DNA"/>
</dbReference>
<evidence type="ECO:0000256" key="2">
    <source>
        <dbReference type="SAM" id="Phobius"/>
    </source>
</evidence>
<gene>
    <name evidence="3" type="ORF">DW322_15440</name>
</gene>
<evidence type="ECO:0000256" key="1">
    <source>
        <dbReference type="SAM" id="MobiDB-lite"/>
    </source>
</evidence>
<dbReference type="AlphaFoldDB" id="A0A6P2CK52"/>
<reference evidence="3 4" key="1">
    <citation type="submission" date="2018-07" db="EMBL/GenBank/DDBJ databases">
        <title>Genome sequence of Rhodococcus rhodnii ATCC 35071 from Rhodnius prolixus.</title>
        <authorList>
            <person name="Patel V."/>
            <person name="Vogel K.J."/>
        </authorList>
    </citation>
    <scope>NUCLEOTIDE SEQUENCE [LARGE SCALE GENOMIC DNA]</scope>
    <source>
        <strain evidence="3 4">ATCC 35071</strain>
    </source>
</reference>
<accession>A0A6P2CK52</accession>
<feature type="compositionally biased region" description="Pro residues" evidence="1">
    <location>
        <begin position="135"/>
        <end position="154"/>
    </location>
</feature>
<feature type="compositionally biased region" description="Low complexity" evidence="1">
    <location>
        <begin position="42"/>
        <end position="58"/>
    </location>
</feature>
<feature type="region of interest" description="Disordered" evidence="1">
    <location>
        <begin position="1"/>
        <end position="179"/>
    </location>
</feature>
<proteinExistence type="predicted"/>
<feature type="transmembrane region" description="Helical" evidence="2">
    <location>
        <begin position="218"/>
        <end position="239"/>
    </location>
</feature>